<dbReference type="AlphaFoldDB" id="A0A0X3PZW6"/>
<feature type="transmembrane region" description="Helical" evidence="1">
    <location>
        <begin position="31"/>
        <end position="52"/>
    </location>
</feature>
<organism evidence="2">
    <name type="scientific">Schistocephalus solidus</name>
    <name type="common">Tapeworm</name>
    <dbReference type="NCBI Taxonomy" id="70667"/>
    <lineage>
        <taxon>Eukaryota</taxon>
        <taxon>Metazoa</taxon>
        <taxon>Spiralia</taxon>
        <taxon>Lophotrochozoa</taxon>
        <taxon>Platyhelminthes</taxon>
        <taxon>Cestoda</taxon>
        <taxon>Eucestoda</taxon>
        <taxon>Diphyllobothriidea</taxon>
        <taxon>Diphyllobothriidae</taxon>
        <taxon>Schistocephalus</taxon>
    </lineage>
</organism>
<reference evidence="2" key="1">
    <citation type="submission" date="2016-01" db="EMBL/GenBank/DDBJ databases">
        <title>Reference transcriptome for the parasite Schistocephalus solidus: insights into the molecular evolution of parasitism.</title>
        <authorList>
            <person name="Hebert F.O."/>
            <person name="Grambauer S."/>
            <person name="Barber I."/>
            <person name="Landry C.R."/>
            <person name="Aubin-Horth N."/>
        </authorList>
    </citation>
    <scope>NUCLEOTIDE SEQUENCE</scope>
</reference>
<sequence length="117" mass="13125">SGYPSPTLLPLLIESPMLNIQKMANRRSMSFVIWLIYFAFAAAEFDINVNWVNLRKETEFEFFAVVPASSAVSNDPFWSTGSTNNPCAAPTQCIQFYPPKRSFQISGNFNTLRGSCT</sequence>
<accession>A0A0X3PZW6</accession>
<proteinExistence type="predicted"/>
<keyword evidence="1" id="KW-0812">Transmembrane</keyword>
<keyword evidence="1" id="KW-0472">Membrane</keyword>
<evidence type="ECO:0000313" key="2">
    <source>
        <dbReference type="EMBL" id="JAP55507.1"/>
    </source>
</evidence>
<keyword evidence="1" id="KW-1133">Transmembrane helix</keyword>
<name>A0A0X3PZW6_SCHSO</name>
<evidence type="ECO:0000256" key="1">
    <source>
        <dbReference type="SAM" id="Phobius"/>
    </source>
</evidence>
<dbReference type="EMBL" id="GEEE01007718">
    <property type="protein sequence ID" value="JAP55507.1"/>
    <property type="molecule type" value="Transcribed_RNA"/>
</dbReference>
<gene>
    <name evidence="2" type="ORF">TR165718</name>
</gene>
<feature type="non-terminal residue" evidence="2">
    <location>
        <position position="1"/>
    </location>
</feature>
<protein>
    <submittedName>
        <fullName evidence="2">Uncharacterized protein</fullName>
    </submittedName>
</protein>
<feature type="non-terminal residue" evidence="2">
    <location>
        <position position="117"/>
    </location>
</feature>